<keyword evidence="1" id="KW-0548">Nucleotidyltransferase</keyword>
<gene>
    <name evidence="1" type="ORF">MTR_0212s0050</name>
</gene>
<reference evidence="1 3" key="2">
    <citation type="journal article" date="2014" name="BMC Genomics">
        <title>An improved genome release (version Mt4.0) for the model legume Medicago truncatula.</title>
        <authorList>
            <person name="Tang H."/>
            <person name="Krishnakumar V."/>
            <person name="Bidwell S."/>
            <person name="Rosen B."/>
            <person name="Chan A."/>
            <person name="Zhou S."/>
            <person name="Gentzbittel L."/>
            <person name="Childs K.L."/>
            <person name="Yandell M."/>
            <person name="Gundlach H."/>
            <person name="Mayer K.F."/>
            <person name="Schwartz D.C."/>
            <person name="Town C.D."/>
        </authorList>
    </citation>
    <scope>GENOME REANNOTATION</scope>
    <source>
        <strain evidence="1">A17</strain>
        <strain evidence="2 3">cv. Jemalong A17</strain>
    </source>
</reference>
<dbReference type="GO" id="GO:0003968">
    <property type="term" value="F:RNA-directed RNA polymerase activity"/>
    <property type="evidence" value="ECO:0007669"/>
    <property type="project" value="UniProtKB-KW"/>
</dbReference>
<name>A0A072TS73_MEDTR</name>
<dbReference type="Pfam" id="PF05919">
    <property type="entry name" value="Mitovir_RNA_pol"/>
    <property type="match status" value="1"/>
</dbReference>
<dbReference type="PaxDb" id="3880-AES85463"/>
<dbReference type="EnsemblPlants" id="KEH16365">
    <property type="protein sequence ID" value="KEH16365"/>
    <property type="gene ID" value="MTR_0212s0050"/>
</dbReference>
<keyword evidence="3" id="KW-1185">Reference proteome</keyword>
<reference evidence="2" key="3">
    <citation type="submission" date="2015-06" db="UniProtKB">
        <authorList>
            <consortium name="EnsemblPlants"/>
        </authorList>
    </citation>
    <scope>IDENTIFICATION</scope>
    <source>
        <strain evidence="2">cv. Jemalong A17</strain>
    </source>
</reference>
<dbReference type="InterPro" id="IPR008686">
    <property type="entry name" value="RNA_pol_mitovir"/>
</dbReference>
<dbReference type="eggNOG" id="ENOG502S5E8">
    <property type="taxonomic scope" value="Eukaryota"/>
</dbReference>
<dbReference type="HOGENOM" id="CLU_916363_0_0_1"/>
<evidence type="ECO:0000313" key="3">
    <source>
        <dbReference type="Proteomes" id="UP000002051"/>
    </source>
</evidence>
<evidence type="ECO:0000313" key="1">
    <source>
        <dbReference type="EMBL" id="KEH16365.1"/>
    </source>
</evidence>
<organism evidence="1 3">
    <name type="scientific">Medicago truncatula</name>
    <name type="common">Barrel medic</name>
    <name type="synonym">Medicago tribuloides</name>
    <dbReference type="NCBI Taxonomy" id="3880"/>
    <lineage>
        <taxon>Eukaryota</taxon>
        <taxon>Viridiplantae</taxon>
        <taxon>Streptophyta</taxon>
        <taxon>Embryophyta</taxon>
        <taxon>Tracheophyta</taxon>
        <taxon>Spermatophyta</taxon>
        <taxon>Magnoliopsida</taxon>
        <taxon>eudicotyledons</taxon>
        <taxon>Gunneridae</taxon>
        <taxon>Pentapetalae</taxon>
        <taxon>rosids</taxon>
        <taxon>fabids</taxon>
        <taxon>Fabales</taxon>
        <taxon>Fabaceae</taxon>
        <taxon>Papilionoideae</taxon>
        <taxon>50 kb inversion clade</taxon>
        <taxon>NPAAA clade</taxon>
        <taxon>Hologalegina</taxon>
        <taxon>IRL clade</taxon>
        <taxon>Trifolieae</taxon>
        <taxon>Medicago</taxon>
    </lineage>
</organism>
<accession>A0A072TS73</accession>
<keyword evidence="1" id="KW-0696">RNA-directed RNA polymerase</keyword>
<dbReference type="PANTHER" id="PTHR34456:SF9">
    <property type="entry name" value="MITOVIRUS RNA-DEPENDENT RNA POLYMERASE"/>
    <property type="match status" value="1"/>
</dbReference>
<keyword evidence="1" id="KW-0808">Transferase</keyword>
<dbReference type="AlphaFoldDB" id="A0A072TS73"/>
<dbReference type="EMBL" id="KL402937">
    <property type="protein sequence ID" value="KEH16365.1"/>
    <property type="molecule type" value="Genomic_DNA"/>
</dbReference>
<sequence length="304" mass="34713">METIGLRAGSKRKVLTPRRLTKKEPKRSGQQLYLRLLRKDPMKDQGNLLDISLLGRSLHCPTIWWCAEKIYPGKRFDKYAILGDDICIADSKVAEVYLSTLKDLGVTISLPKSLVSDVGGAEFAKKFRLLGKLNHTKSSTVLRLKAIWLKAKLPFELWLGQCCPVDPYLKGRLIWKLQQAFRPKDLVVPPMSTYKSETFEYLEDMTLLRSWTEAWLKYVRWYYATALSPDVSIEDFFQAPVVTTRSFQRGVRTSLMLRLRLIENYCGETIAEAGLDPKPLTILGSRENPRPVEVDPAVVVDPVH</sequence>
<dbReference type="PANTHER" id="PTHR34456">
    <property type="entry name" value="MITOVIRUS RNA-DEPENDENT RNA POLYMERASE"/>
    <property type="match status" value="1"/>
</dbReference>
<proteinExistence type="predicted"/>
<reference evidence="1 3" key="1">
    <citation type="journal article" date="2011" name="Nature">
        <title>The Medicago genome provides insight into the evolution of rhizobial symbioses.</title>
        <authorList>
            <person name="Young N.D."/>
            <person name="Debelle F."/>
            <person name="Oldroyd G.E."/>
            <person name="Geurts R."/>
            <person name="Cannon S.B."/>
            <person name="Udvardi M.K."/>
            <person name="Benedito V.A."/>
            <person name="Mayer K.F."/>
            <person name="Gouzy J."/>
            <person name="Schoof H."/>
            <person name="Van de Peer Y."/>
            <person name="Proost S."/>
            <person name="Cook D.R."/>
            <person name="Meyers B.C."/>
            <person name="Spannagl M."/>
            <person name="Cheung F."/>
            <person name="De Mita S."/>
            <person name="Krishnakumar V."/>
            <person name="Gundlach H."/>
            <person name="Zhou S."/>
            <person name="Mudge J."/>
            <person name="Bharti A.K."/>
            <person name="Murray J.D."/>
            <person name="Naoumkina M.A."/>
            <person name="Rosen B."/>
            <person name="Silverstein K.A."/>
            <person name="Tang H."/>
            <person name="Rombauts S."/>
            <person name="Zhao P.X."/>
            <person name="Zhou P."/>
            <person name="Barbe V."/>
            <person name="Bardou P."/>
            <person name="Bechner M."/>
            <person name="Bellec A."/>
            <person name="Berger A."/>
            <person name="Berges H."/>
            <person name="Bidwell S."/>
            <person name="Bisseling T."/>
            <person name="Choisne N."/>
            <person name="Couloux A."/>
            <person name="Denny R."/>
            <person name="Deshpande S."/>
            <person name="Dai X."/>
            <person name="Doyle J.J."/>
            <person name="Dudez A.M."/>
            <person name="Farmer A.D."/>
            <person name="Fouteau S."/>
            <person name="Franken C."/>
            <person name="Gibelin C."/>
            <person name="Gish J."/>
            <person name="Goldstein S."/>
            <person name="Gonzalez A.J."/>
            <person name="Green P.J."/>
            <person name="Hallab A."/>
            <person name="Hartog M."/>
            <person name="Hua A."/>
            <person name="Humphray S.J."/>
            <person name="Jeong D.H."/>
            <person name="Jing Y."/>
            <person name="Jocker A."/>
            <person name="Kenton S.M."/>
            <person name="Kim D.J."/>
            <person name="Klee K."/>
            <person name="Lai H."/>
            <person name="Lang C."/>
            <person name="Lin S."/>
            <person name="Macmil S.L."/>
            <person name="Magdelenat G."/>
            <person name="Matthews L."/>
            <person name="McCorrison J."/>
            <person name="Monaghan E.L."/>
            <person name="Mun J.H."/>
            <person name="Najar F.Z."/>
            <person name="Nicholson C."/>
            <person name="Noirot C."/>
            <person name="O'Bleness M."/>
            <person name="Paule C.R."/>
            <person name="Poulain J."/>
            <person name="Prion F."/>
            <person name="Qin B."/>
            <person name="Qu C."/>
            <person name="Retzel E.F."/>
            <person name="Riddle C."/>
            <person name="Sallet E."/>
            <person name="Samain S."/>
            <person name="Samson N."/>
            <person name="Sanders I."/>
            <person name="Saurat O."/>
            <person name="Scarpelli C."/>
            <person name="Schiex T."/>
            <person name="Segurens B."/>
            <person name="Severin A.J."/>
            <person name="Sherrier D.J."/>
            <person name="Shi R."/>
            <person name="Sims S."/>
            <person name="Singer S.R."/>
            <person name="Sinharoy S."/>
            <person name="Sterck L."/>
            <person name="Viollet A."/>
            <person name="Wang B.B."/>
            <person name="Wang K."/>
            <person name="Wang M."/>
            <person name="Wang X."/>
            <person name="Warfsmann J."/>
            <person name="Weissenbach J."/>
            <person name="White D.D."/>
            <person name="White J.D."/>
            <person name="Wiley G.B."/>
            <person name="Wincker P."/>
            <person name="Xing Y."/>
            <person name="Yang L."/>
            <person name="Yao Z."/>
            <person name="Ying F."/>
            <person name="Zhai J."/>
            <person name="Zhou L."/>
            <person name="Zuber A."/>
            <person name="Denarie J."/>
            <person name="Dixon R.A."/>
            <person name="May G.D."/>
            <person name="Schwartz D.C."/>
            <person name="Rogers J."/>
            <person name="Quetier F."/>
            <person name="Town C.D."/>
            <person name="Roe B.A."/>
        </authorList>
    </citation>
    <scope>NUCLEOTIDE SEQUENCE [LARGE SCALE GENOMIC DNA]</scope>
    <source>
        <strain evidence="1">A17</strain>
        <strain evidence="2 3">cv. Jemalong A17</strain>
    </source>
</reference>
<evidence type="ECO:0000313" key="2">
    <source>
        <dbReference type="EnsemblPlants" id="KEH16365"/>
    </source>
</evidence>
<protein>
    <submittedName>
        <fullName evidence="1">Mitovirus RNA-dependent RNA polymerase</fullName>
    </submittedName>
</protein>
<dbReference type="Proteomes" id="UP000002051">
    <property type="component" value="Unassembled WGS sequence"/>
</dbReference>